<feature type="binding site" evidence="9">
    <location>
        <position position="107"/>
    </location>
    <ligand>
        <name>4-amino-2-methyl-5-(diphosphooxymethyl)pyrimidine</name>
        <dbReference type="ChEBI" id="CHEBI:57841"/>
    </ligand>
</feature>
<evidence type="ECO:0000256" key="4">
    <source>
        <dbReference type="ARBA" id="ARBA00022842"/>
    </source>
</evidence>
<comment type="similarity">
    <text evidence="9 10">Belongs to the thiamine-phosphate synthase family.</text>
</comment>
<feature type="binding site" evidence="9">
    <location>
        <position position="69"/>
    </location>
    <ligand>
        <name>Mg(2+)</name>
        <dbReference type="ChEBI" id="CHEBI:18420"/>
    </ligand>
</feature>
<reference evidence="13 14" key="1">
    <citation type="submission" date="2015-09" db="EMBL/GenBank/DDBJ databases">
        <authorList>
            <consortium name="Pathogen Informatics"/>
        </authorList>
    </citation>
    <scope>NUCLEOTIDE SEQUENCE [LARGE SCALE GENOMIC DNA]</scope>
    <source>
        <strain evidence="13 14">2789STDY5834855</strain>
    </source>
</reference>
<dbReference type="GO" id="GO:0004789">
    <property type="term" value="F:thiamine-phosphate diphosphorylase activity"/>
    <property type="evidence" value="ECO:0007669"/>
    <property type="project" value="UniProtKB-UniRule"/>
</dbReference>
<evidence type="ECO:0000256" key="1">
    <source>
        <dbReference type="ARBA" id="ARBA00005165"/>
    </source>
</evidence>
<protein>
    <recommendedName>
        <fullName evidence="9">Thiamine-phosphate synthase</fullName>
        <shortName evidence="9">TP synthase</shortName>
        <shortName evidence="9">TPS</shortName>
        <ecNumber evidence="9">2.5.1.3</ecNumber>
    </recommendedName>
    <alternativeName>
        <fullName evidence="9">Thiamine-phosphate pyrophosphorylase</fullName>
        <shortName evidence="9">TMP pyrophosphorylase</shortName>
        <shortName evidence="9">TMP-PPase</shortName>
    </alternativeName>
</protein>
<keyword evidence="2 9" id="KW-0808">Transferase</keyword>
<feature type="binding site" evidence="9">
    <location>
        <position position="163"/>
    </location>
    <ligand>
        <name>2-[(2R,5Z)-2-carboxy-4-methylthiazol-5(2H)-ylidene]ethyl phosphate</name>
        <dbReference type="ChEBI" id="CHEBI:62899"/>
    </ligand>
</feature>
<dbReference type="EC" id="2.5.1.3" evidence="9"/>
<feature type="binding site" evidence="9">
    <location>
        <position position="88"/>
    </location>
    <ligand>
        <name>Mg(2+)</name>
        <dbReference type="ChEBI" id="CHEBI:18420"/>
    </ligand>
</feature>
<evidence type="ECO:0000256" key="10">
    <source>
        <dbReference type="RuleBase" id="RU003826"/>
    </source>
</evidence>
<keyword evidence="5 9" id="KW-0784">Thiamine biosynthesis</keyword>
<feature type="binding site" evidence="9">
    <location>
        <begin position="183"/>
        <end position="184"/>
    </location>
    <ligand>
        <name>2-[(2R,5Z)-2-carboxy-4-methylthiazol-5(2H)-ylidene]ethyl phosphate</name>
        <dbReference type="ChEBI" id="CHEBI:62899"/>
    </ligand>
</feature>
<feature type="domain" description="Thiamine phosphate synthase/TenI" evidence="12">
    <location>
        <begin position="6"/>
        <end position="186"/>
    </location>
</feature>
<evidence type="ECO:0000256" key="3">
    <source>
        <dbReference type="ARBA" id="ARBA00022723"/>
    </source>
</evidence>
<comment type="catalytic activity">
    <reaction evidence="8 9 10">
        <text>2-[(2R,5Z)-2-carboxy-4-methylthiazol-5(2H)-ylidene]ethyl phosphate + 4-amino-2-methyl-5-(diphosphooxymethyl)pyrimidine + 2 H(+) = thiamine phosphate + CO2 + diphosphate</text>
        <dbReference type="Rhea" id="RHEA:47844"/>
        <dbReference type="ChEBI" id="CHEBI:15378"/>
        <dbReference type="ChEBI" id="CHEBI:16526"/>
        <dbReference type="ChEBI" id="CHEBI:33019"/>
        <dbReference type="ChEBI" id="CHEBI:37575"/>
        <dbReference type="ChEBI" id="CHEBI:57841"/>
        <dbReference type="ChEBI" id="CHEBI:62899"/>
        <dbReference type="EC" id="2.5.1.3"/>
    </reaction>
</comment>
<dbReference type="Gene3D" id="3.20.20.70">
    <property type="entry name" value="Aldolase class I"/>
    <property type="match status" value="1"/>
</dbReference>
<evidence type="ECO:0000256" key="11">
    <source>
        <dbReference type="RuleBase" id="RU004253"/>
    </source>
</evidence>
<feature type="binding site" evidence="9">
    <location>
        <position position="68"/>
    </location>
    <ligand>
        <name>4-amino-2-methyl-5-(diphosphooxymethyl)pyrimidine</name>
        <dbReference type="ChEBI" id="CHEBI:57841"/>
    </ligand>
</feature>
<evidence type="ECO:0000313" key="13">
    <source>
        <dbReference type="EMBL" id="CUO14856.1"/>
    </source>
</evidence>
<feature type="binding site" evidence="9">
    <location>
        <position position="136"/>
    </location>
    <ligand>
        <name>4-amino-2-methyl-5-(diphosphooxymethyl)pyrimidine</name>
        <dbReference type="ChEBI" id="CHEBI:57841"/>
    </ligand>
</feature>
<proteinExistence type="inferred from homology"/>
<comment type="pathway">
    <text evidence="1 9 11">Cofactor biosynthesis; thiamine diphosphate biosynthesis; thiamine phosphate from 4-amino-2-methyl-5-diphosphomethylpyrimidine and 4-methyl-5-(2-phosphoethyl)-thiazole: step 1/1.</text>
</comment>
<feature type="binding site" evidence="9">
    <location>
        <begin position="36"/>
        <end position="40"/>
    </location>
    <ligand>
        <name>4-amino-2-methyl-5-(diphosphooxymethyl)pyrimidine</name>
        <dbReference type="ChEBI" id="CHEBI:57841"/>
    </ligand>
</feature>
<dbReference type="UniPathway" id="UPA00060">
    <property type="reaction ID" value="UER00141"/>
</dbReference>
<comment type="function">
    <text evidence="9">Condenses 4-methyl-5-(beta-hydroxyethyl)thiazole monophosphate (THZ-P) and 2-methyl-4-amino-5-hydroxymethyl pyrimidine pyrophosphate (HMP-PP) to form thiamine monophosphate (TMP).</text>
</comment>
<dbReference type="InterPro" id="IPR022998">
    <property type="entry name" value="ThiamineP_synth_TenI"/>
</dbReference>
<dbReference type="GO" id="GO:0009228">
    <property type="term" value="P:thiamine biosynthetic process"/>
    <property type="evidence" value="ECO:0007669"/>
    <property type="project" value="UniProtKB-KW"/>
</dbReference>
<comment type="catalytic activity">
    <reaction evidence="7 9 10">
        <text>2-(2-carboxy-4-methylthiazol-5-yl)ethyl phosphate + 4-amino-2-methyl-5-(diphosphooxymethyl)pyrimidine + 2 H(+) = thiamine phosphate + CO2 + diphosphate</text>
        <dbReference type="Rhea" id="RHEA:47848"/>
        <dbReference type="ChEBI" id="CHEBI:15378"/>
        <dbReference type="ChEBI" id="CHEBI:16526"/>
        <dbReference type="ChEBI" id="CHEBI:33019"/>
        <dbReference type="ChEBI" id="CHEBI:37575"/>
        <dbReference type="ChEBI" id="CHEBI:57841"/>
        <dbReference type="ChEBI" id="CHEBI:62890"/>
        <dbReference type="EC" id="2.5.1.3"/>
    </reaction>
</comment>
<evidence type="ECO:0000259" key="12">
    <source>
        <dbReference type="Pfam" id="PF02581"/>
    </source>
</evidence>
<dbReference type="STRING" id="84024.ERS852471_01160"/>
<evidence type="ECO:0000256" key="8">
    <source>
        <dbReference type="ARBA" id="ARBA00047883"/>
    </source>
</evidence>
<dbReference type="InterPro" id="IPR034291">
    <property type="entry name" value="TMP_synthase"/>
</dbReference>
<dbReference type="EMBL" id="CYZV01000015">
    <property type="protein sequence ID" value="CUO14856.1"/>
    <property type="molecule type" value="Genomic_DNA"/>
</dbReference>
<evidence type="ECO:0000256" key="2">
    <source>
        <dbReference type="ARBA" id="ARBA00022679"/>
    </source>
</evidence>
<evidence type="ECO:0000256" key="9">
    <source>
        <dbReference type="HAMAP-Rule" id="MF_00097"/>
    </source>
</evidence>
<dbReference type="GO" id="GO:0000287">
    <property type="term" value="F:magnesium ion binding"/>
    <property type="evidence" value="ECO:0007669"/>
    <property type="project" value="UniProtKB-UniRule"/>
</dbReference>
<evidence type="ECO:0000256" key="5">
    <source>
        <dbReference type="ARBA" id="ARBA00022977"/>
    </source>
</evidence>
<sequence length="205" mass="22827">MKDLKLYLVTDSDILKGRDFYNCIEEALKGGVTMLQLREKNASGKEFLDKAMKLRNLTKKYNVKFIINDRVDIAMLCDADGVHVGQSDIPVDKVRKLTGKDKIIGVSARTVEEAIRAKENGADYLGVGAMFTTTTKLDAKSVTVDRLSEIKKEVNLPIVAIGGLTLDNIDKLKQYNIDGYAVVSAILKANDIRLECEKWVKKISE</sequence>
<dbReference type="InterPro" id="IPR013785">
    <property type="entry name" value="Aldolase_TIM"/>
</dbReference>
<evidence type="ECO:0000256" key="7">
    <source>
        <dbReference type="ARBA" id="ARBA00047851"/>
    </source>
</evidence>
<feature type="binding site" evidence="9">
    <location>
        <begin position="133"/>
        <end position="135"/>
    </location>
    <ligand>
        <name>2-[(2R,5Z)-2-carboxy-4-methylthiazol-5(2H)-ylidene]ethyl phosphate</name>
        <dbReference type="ChEBI" id="CHEBI:62899"/>
    </ligand>
</feature>
<dbReference type="GO" id="GO:0009229">
    <property type="term" value="P:thiamine diphosphate biosynthetic process"/>
    <property type="evidence" value="ECO:0007669"/>
    <property type="project" value="UniProtKB-UniRule"/>
</dbReference>
<evidence type="ECO:0000313" key="14">
    <source>
        <dbReference type="Proteomes" id="UP000095558"/>
    </source>
</evidence>
<name>A0A174CTD3_9CLOT</name>
<dbReference type="CDD" id="cd00564">
    <property type="entry name" value="TMP_TenI"/>
    <property type="match status" value="1"/>
</dbReference>
<accession>A0A174CTD3</accession>
<keyword evidence="4 9" id="KW-0460">Magnesium</keyword>
<dbReference type="GO" id="GO:0005737">
    <property type="term" value="C:cytoplasm"/>
    <property type="evidence" value="ECO:0007669"/>
    <property type="project" value="TreeGrafter"/>
</dbReference>
<dbReference type="FunFam" id="3.20.20.70:FF:000096">
    <property type="entry name" value="Thiamine-phosphate synthase"/>
    <property type="match status" value="1"/>
</dbReference>
<dbReference type="InterPro" id="IPR036206">
    <property type="entry name" value="ThiamineP_synth_sf"/>
</dbReference>
<gene>
    <name evidence="9 13" type="primary">thiE</name>
    <name evidence="13" type="ORF">ERS852470_01558</name>
</gene>
<dbReference type="AlphaFoldDB" id="A0A174CTD3"/>
<evidence type="ECO:0000256" key="6">
    <source>
        <dbReference type="ARBA" id="ARBA00047334"/>
    </source>
</evidence>
<dbReference type="NCBIfam" id="TIGR00693">
    <property type="entry name" value="thiE"/>
    <property type="match status" value="1"/>
</dbReference>
<dbReference type="SUPFAM" id="SSF51391">
    <property type="entry name" value="Thiamin phosphate synthase"/>
    <property type="match status" value="1"/>
</dbReference>
<dbReference type="PANTHER" id="PTHR20857:SF23">
    <property type="entry name" value="THIAMINE BIOSYNTHETIC BIFUNCTIONAL ENZYME"/>
    <property type="match status" value="1"/>
</dbReference>
<dbReference type="PANTHER" id="PTHR20857">
    <property type="entry name" value="THIAMINE-PHOSPHATE PYROPHOSPHORYLASE"/>
    <property type="match status" value="1"/>
</dbReference>
<dbReference type="Pfam" id="PF02581">
    <property type="entry name" value="TMP-TENI"/>
    <property type="match status" value="1"/>
</dbReference>
<organism evidence="13 14">
    <name type="scientific">Clostridium disporicum</name>
    <dbReference type="NCBI Taxonomy" id="84024"/>
    <lineage>
        <taxon>Bacteria</taxon>
        <taxon>Bacillati</taxon>
        <taxon>Bacillota</taxon>
        <taxon>Clostridia</taxon>
        <taxon>Eubacteriales</taxon>
        <taxon>Clostridiaceae</taxon>
        <taxon>Clostridium</taxon>
    </lineage>
</organism>
<keyword evidence="3 9" id="KW-0479">Metal-binding</keyword>
<dbReference type="Proteomes" id="UP000095558">
    <property type="component" value="Unassembled WGS sequence"/>
</dbReference>
<dbReference type="OrthoDB" id="9812206at2"/>
<comment type="cofactor">
    <cofactor evidence="9">
        <name>Mg(2+)</name>
        <dbReference type="ChEBI" id="CHEBI:18420"/>
    </cofactor>
    <text evidence="9">Binds 1 Mg(2+) ion per subunit.</text>
</comment>
<dbReference type="HAMAP" id="MF_00097">
    <property type="entry name" value="TMP_synthase"/>
    <property type="match status" value="1"/>
</dbReference>
<comment type="catalytic activity">
    <reaction evidence="6 9 10">
        <text>4-methyl-5-(2-phosphooxyethyl)-thiazole + 4-amino-2-methyl-5-(diphosphooxymethyl)pyrimidine + H(+) = thiamine phosphate + diphosphate</text>
        <dbReference type="Rhea" id="RHEA:22328"/>
        <dbReference type="ChEBI" id="CHEBI:15378"/>
        <dbReference type="ChEBI" id="CHEBI:33019"/>
        <dbReference type="ChEBI" id="CHEBI:37575"/>
        <dbReference type="ChEBI" id="CHEBI:57841"/>
        <dbReference type="ChEBI" id="CHEBI:58296"/>
        <dbReference type="EC" id="2.5.1.3"/>
    </reaction>
</comment>